<feature type="compositionally biased region" description="Polar residues" evidence="1">
    <location>
        <begin position="108"/>
        <end position="125"/>
    </location>
</feature>
<keyword evidence="2" id="KW-0732">Signal</keyword>
<comment type="caution">
    <text evidence="3">The sequence shown here is derived from an EMBL/GenBank/DDBJ whole genome shotgun (WGS) entry which is preliminary data.</text>
</comment>
<evidence type="ECO:0000256" key="2">
    <source>
        <dbReference type="SAM" id="SignalP"/>
    </source>
</evidence>
<evidence type="ECO:0000256" key="1">
    <source>
        <dbReference type="SAM" id="MobiDB-lite"/>
    </source>
</evidence>
<sequence length="125" mass="13216">MKTKFLLAAALLLGTTTVATAQISPDAPQRSGTVNQTTLPPTNPASSNNPGTISQSTPTRANAPQQRVIGTIDETPLPAQTTSTIKRNMRQTTPASRATPENKRRATPQATPSRRSTTPANTTRP</sequence>
<accession>A0ABQ1WZ99</accession>
<proteinExistence type="predicted"/>
<evidence type="ECO:0000313" key="3">
    <source>
        <dbReference type="EMBL" id="GGG52103.1"/>
    </source>
</evidence>
<dbReference type="RefSeq" id="WP_188558722.1">
    <property type="nucleotide sequence ID" value="NZ_BMGS01000008.1"/>
</dbReference>
<organism evidence="3 4">
    <name type="scientific">Hymenobacter glacieicola</name>
    <dbReference type="NCBI Taxonomy" id="1562124"/>
    <lineage>
        <taxon>Bacteria</taxon>
        <taxon>Pseudomonadati</taxon>
        <taxon>Bacteroidota</taxon>
        <taxon>Cytophagia</taxon>
        <taxon>Cytophagales</taxon>
        <taxon>Hymenobacteraceae</taxon>
        <taxon>Hymenobacter</taxon>
    </lineage>
</organism>
<feature type="compositionally biased region" description="Polar residues" evidence="1">
    <location>
        <begin position="78"/>
        <end position="96"/>
    </location>
</feature>
<dbReference type="EMBL" id="BMGS01000008">
    <property type="protein sequence ID" value="GGG52103.1"/>
    <property type="molecule type" value="Genomic_DNA"/>
</dbReference>
<protein>
    <submittedName>
        <fullName evidence="3">Uncharacterized protein</fullName>
    </submittedName>
</protein>
<evidence type="ECO:0000313" key="4">
    <source>
        <dbReference type="Proteomes" id="UP000601361"/>
    </source>
</evidence>
<feature type="region of interest" description="Disordered" evidence="1">
    <location>
        <begin position="20"/>
        <end position="125"/>
    </location>
</feature>
<feature type="chain" id="PRO_5045473367" evidence="2">
    <location>
        <begin position="22"/>
        <end position="125"/>
    </location>
</feature>
<reference evidence="4" key="1">
    <citation type="journal article" date="2019" name="Int. J. Syst. Evol. Microbiol.">
        <title>The Global Catalogue of Microorganisms (GCM) 10K type strain sequencing project: providing services to taxonomists for standard genome sequencing and annotation.</title>
        <authorList>
            <consortium name="The Broad Institute Genomics Platform"/>
            <consortium name="The Broad Institute Genome Sequencing Center for Infectious Disease"/>
            <person name="Wu L."/>
            <person name="Ma J."/>
        </authorList>
    </citation>
    <scope>NUCLEOTIDE SEQUENCE [LARGE SCALE GENOMIC DNA]</scope>
    <source>
        <strain evidence="4">CGMCC 1.12990</strain>
    </source>
</reference>
<name>A0ABQ1WZ99_9BACT</name>
<keyword evidence="4" id="KW-1185">Reference proteome</keyword>
<feature type="compositionally biased region" description="Polar residues" evidence="1">
    <location>
        <begin position="30"/>
        <end position="65"/>
    </location>
</feature>
<feature type="signal peptide" evidence="2">
    <location>
        <begin position="1"/>
        <end position="21"/>
    </location>
</feature>
<dbReference type="Proteomes" id="UP000601361">
    <property type="component" value="Unassembled WGS sequence"/>
</dbReference>
<gene>
    <name evidence="3" type="ORF">GCM10011378_30470</name>
</gene>